<dbReference type="EMBL" id="FJUY01000002">
    <property type="protein sequence ID" value="CZT15834.1"/>
    <property type="molecule type" value="Genomic_DNA"/>
</dbReference>
<dbReference type="AlphaFoldDB" id="A0A2D3V043"/>
<dbReference type="Proteomes" id="UP000225277">
    <property type="component" value="Unassembled WGS sequence"/>
</dbReference>
<evidence type="ECO:0000313" key="1">
    <source>
        <dbReference type="EMBL" id="CZT15834.1"/>
    </source>
</evidence>
<reference evidence="1 2" key="1">
    <citation type="submission" date="2016-03" db="EMBL/GenBank/DDBJ databases">
        <authorList>
            <person name="Ploux O."/>
        </authorList>
    </citation>
    <scope>NUCLEOTIDE SEQUENCE [LARGE SCALE GENOMIC DNA]</scope>
    <source>
        <strain evidence="1 2">URUG2</strain>
    </source>
</reference>
<name>A0A2D3V043_9PEZI</name>
<proteinExistence type="predicted"/>
<accession>A0A2D3V043</accession>
<evidence type="ECO:0000313" key="2">
    <source>
        <dbReference type="Proteomes" id="UP000225277"/>
    </source>
</evidence>
<dbReference type="OrthoDB" id="3643633at2759"/>
<gene>
    <name evidence="1" type="ORF">RCC_01670</name>
</gene>
<dbReference type="RefSeq" id="XP_023622729.1">
    <property type="nucleotide sequence ID" value="XM_023766961.1"/>
</dbReference>
<sequence length="504" mass="56557">MSPVGMENTPADNNSSISTWIAFEPAEAKPRTSQGYGKNSSVKRKQVRAAAAVSSTSIRLATMRRRREDEPKCGMHVWKSTATNKLLQNTSLASKAFETHLWTRMTLSQDLHAVAMFLGSTEAKMIGLAEYGVQLRTTPLFLRGTALLCMHLTSMKILHPPEELSPAEGSCAPYDPRGSFAICLSALAGWEKIYGDPDGYSAHLKALRAIDQPEMKVDAEKSRTLTSKQAQDDSDASDRRIFDVLYSMTSTIQRRSSEIGASVSSDGLFTIDHHLDTMKTMTGAALTLDYSIYNLHRHDTRSLLFILSRIANLDLTNGWPVLYEPGILIISWRMKREPPQSWAGRLSHEDLEDLALYHMRAAMVSVLIAWTYAIGVAHRDVRYFLASESADAHYLYCTGLETYPLFGTPFEEAALWSLFIITATADPKFWKESTLDVLRRLICSSHNYIRSFDALEKVLRKYAYREVVHQKNCLALWKAVMEDQTPGLDVGLRTLNMTLADLKI</sequence>
<keyword evidence="2" id="KW-1185">Reference proteome</keyword>
<organism evidence="1 2">
    <name type="scientific">Ramularia collo-cygni</name>
    <dbReference type="NCBI Taxonomy" id="112498"/>
    <lineage>
        <taxon>Eukaryota</taxon>
        <taxon>Fungi</taxon>
        <taxon>Dikarya</taxon>
        <taxon>Ascomycota</taxon>
        <taxon>Pezizomycotina</taxon>
        <taxon>Dothideomycetes</taxon>
        <taxon>Dothideomycetidae</taxon>
        <taxon>Mycosphaerellales</taxon>
        <taxon>Mycosphaerellaceae</taxon>
        <taxon>Ramularia</taxon>
    </lineage>
</organism>
<protein>
    <submittedName>
        <fullName evidence="1">Uncharacterized protein</fullName>
    </submittedName>
</protein>
<dbReference type="GeneID" id="35596905"/>